<evidence type="ECO:0000313" key="4">
    <source>
        <dbReference type="Proteomes" id="UP000005238"/>
    </source>
</evidence>
<keyword evidence="1" id="KW-0378">Hydrolase</keyword>
<dbReference type="InterPro" id="IPR005645">
    <property type="entry name" value="FSH-like_dom"/>
</dbReference>
<keyword evidence="4" id="KW-1185">Reference proteome</keyword>
<protein>
    <recommendedName>
        <fullName evidence="2">Serine hydrolase domain-containing protein</fullName>
    </recommendedName>
</protein>
<dbReference type="GeneID" id="94223056"/>
<evidence type="ECO:0000259" key="2">
    <source>
        <dbReference type="Pfam" id="PF03959"/>
    </source>
</evidence>
<dbReference type="EnsemblProtists" id="Phyra79192">
    <property type="protein sequence ID" value="Phyra79192"/>
    <property type="gene ID" value="Phyra79192"/>
</dbReference>
<accession>H3GQU7</accession>
<dbReference type="OrthoDB" id="414698at2759"/>
<dbReference type="PANTHER" id="PTHR48070">
    <property type="entry name" value="ESTERASE OVCA2"/>
    <property type="match status" value="1"/>
</dbReference>
<dbReference type="VEuPathDB" id="FungiDB:KRP22_7648"/>
<reference evidence="4" key="1">
    <citation type="journal article" date="2006" name="Science">
        <title>Phytophthora genome sequences uncover evolutionary origins and mechanisms of pathogenesis.</title>
        <authorList>
            <person name="Tyler B.M."/>
            <person name="Tripathy S."/>
            <person name="Zhang X."/>
            <person name="Dehal P."/>
            <person name="Jiang R.H."/>
            <person name="Aerts A."/>
            <person name="Arredondo F.D."/>
            <person name="Baxter L."/>
            <person name="Bensasson D."/>
            <person name="Beynon J.L."/>
            <person name="Chapman J."/>
            <person name="Damasceno C.M."/>
            <person name="Dorrance A.E."/>
            <person name="Dou D."/>
            <person name="Dickerman A.W."/>
            <person name="Dubchak I.L."/>
            <person name="Garbelotto M."/>
            <person name="Gijzen M."/>
            <person name="Gordon S.G."/>
            <person name="Govers F."/>
            <person name="Grunwald N.J."/>
            <person name="Huang W."/>
            <person name="Ivors K.L."/>
            <person name="Jones R.W."/>
            <person name="Kamoun S."/>
            <person name="Krampis K."/>
            <person name="Lamour K.H."/>
            <person name="Lee M.K."/>
            <person name="McDonald W.H."/>
            <person name="Medina M."/>
            <person name="Meijer H.J."/>
            <person name="Nordberg E.K."/>
            <person name="Maclean D.J."/>
            <person name="Ospina-Giraldo M.D."/>
            <person name="Morris P.F."/>
            <person name="Phuntumart V."/>
            <person name="Putnam N.H."/>
            <person name="Rash S."/>
            <person name="Rose J.K."/>
            <person name="Sakihama Y."/>
            <person name="Salamov A.A."/>
            <person name="Savidor A."/>
            <person name="Scheuring C.F."/>
            <person name="Smith B.M."/>
            <person name="Sobral B.W."/>
            <person name="Terry A."/>
            <person name="Torto-Alalibo T.A."/>
            <person name="Win J."/>
            <person name="Xu Z."/>
            <person name="Zhang H."/>
            <person name="Grigoriev I.V."/>
            <person name="Rokhsar D.S."/>
            <person name="Boore J.L."/>
        </authorList>
    </citation>
    <scope>NUCLEOTIDE SEQUENCE [LARGE SCALE GENOMIC DNA]</scope>
    <source>
        <strain evidence="4">Pr102</strain>
    </source>
</reference>
<dbReference type="PANTHER" id="PTHR48070:SF6">
    <property type="entry name" value="ESTERASE OVCA2"/>
    <property type="match status" value="1"/>
</dbReference>
<dbReference type="GO" id="GO:0005634">
    <property type="term" value="C:nucleus"/>
    <property type="evidence" value="ECO:0000318"/>
    <property type="project" value="GO_Central"/>
</dbReference>
<dbReference type="VEuPathDB" id="FungiDB:KRP23_2497"/>
<dbReference type="FunFam" id="3.40.50.1820:FF:000547">
    <property type="entry name" value="Uncharacterized protein"/>
    <property type="match status" value="1"/>
</dbReference>
<name>H3GQU7_PHYRM</name>
<evidence type="ECO:0000256" key="1">
    <source>
        <dbReference type="ARBA" id="ARBA00022801"/>
    </source>
</evidence>
<dbReference type="Proteomes" id="UP000005238">
    <property type="component" value="Unassembled WGS sequence"/>
</dbReference>
<dbReference type="eggNOG" id="KOG2551">
    <property type="taxonomic scope" value="Eukaryota"/>
</dbReference>
<dbReference type="HOGENOM" id="CLU_051938_3_2_1"/>
<dbReference type="Pfam" id="PF03959">
    <property type="entry name" value="FSH1"/>
    <property type="match status" value="1"/>
</dbReference>
<dbReference type="AlphaFoldDB" id="H3GQU7"/>
<dbReference type="InterPro" id="IPR029058">
    <property type="entry name" value="AB_hydrolase_fold"/>
</dbReference>
<dbReference type="SUPFAM" id="SSF53474">
    <property type="entry name" value="alpha/beta-Hydrolases"/>
    <property type="match status" value="1"/>
</dbReference>
<dbReference type="STRING" id="164328.H3GQU7"/>
<proteinExistence type="predicted"/>
<evidence type="ECO:0000313" key="3">
    <source>
        <dbReference type="EnsemblProtists" id="Phyra79192"/>
    </source>
</evidence>
<sequence>MRVATKKLRILCLHGYRTNVKVMQDQTRALRHVMAPHAEFVFATAPFKARGASDETIERLYKDHAPFYEWGHITRLDRQSDTSDNGWYHQYVGFDRVVEHIDKQVQDHGPFDAAIGFSQGGQILTALSMWYLHQRNERHWKCCLICSGTRVRDVGLRPLFEHADGSPKHVPIPSIHLIGKKDPYYNTCHEHAELYAASPKFVFEHESGHRFPSGDRHPELYEKISDMIRKHCNN</sequence>
<dbReference type="RefSeq" id="XP_067749846.1">
    <property type="nucleotide sequence ID" value="XM_067887241.1"/>
</dbReference>
<dbReference type="GO" id="GO:0016787">
    <property type="term" value="F:hydrolase activity"/>
    <property type="evidence" value="ECO:0000318"/>
    <property type="project" value="GO_Central"/>
</dbReference>
<dbReference type="InterPro" id="IPR050593">
    <property type="entry name" value="LovG"/>
</dbReference>
<dbReference type="Gene3D" id="3.40.50.1820">
    <property type="entry name" value="alpha/beta hydrolase"/>
    <property type="match status" value="1"/>
</dbReference>
<dbReference type="InParanoid" id="H3GQU7"/>
<dbReference type="OMA" id="HAPFYEW"/>
<organism evidence="3 4">
    <name type="scientific">Phytophthora ramorum</name>
    <name type="common">Sudden oak death agent</name>
    <dbReference type="NCBI Taxonomy" id="164328"/>
    <lineage>
        <taxon>Eukaryota</taxon>
        <taxon>Sar</taxon>
        <taxon>Stramenopiles</taxon>
        <taxon>Oomycota</taxon>
        <taxon>Peronosporomycetes</taxon>
        <taxon>Peronosporales</taxon>
        <taxon>Peronosporaceae</taxon>
        <taxon>Phytophthora</taxon>
    </lineage>
</organism>
<feature type="domain" description="Serine hydrolase" evidence="2">
    <location>
        <begin position="5"/>
        <end position="216"/>
    </location>
</feature>
<dbReference type="EMBL" id="DS566035">
    <property type="status" value="NOT_ANNOTATED_CDS"/>
    <property type="molecule type" value="Genomic_DNA"/>
</dbReference>
<dbReference type="GO" id="GO:0005737">
    <property type="term" value="C:cytoplasm"/>
    <property type="evidence" value="ECO:0000318"/>
    <property type="project" value="GO_Central"/>
</dbReference>
<reference evidence="3" key="2">
    <citation type="submission" date="2015-06" db="UniProtKB">
        <authorList>
            <consortium name="EnsemblProtists"/>
        </authorList>
    </citation>
    <scope>IDENTIFICATION</scope>
    <source>
        <strain evidence="3">Pr102</strain>
    </source>
</reference>